<dbReference type="AlphaFoldDB" id="A0A0D1BZ22"/>
<evidence type="ECO:0000313" key="2">
    <source>
        <dbReference type="Proteomes" id="UP000032250"/>
    </source>
</evidence>
<dbReference type="Proteomes" id="UP000032250">
    <property type="component" value="Unassembled WGS sequence"/>
</dbReference>
<dbReference type="RefSeq" id="WP_003487486.1">
    <property type="nucleotide sequence ID" value="NZ_JXSU01000006.1"/>
</dbReference>
<gene>
    <name evidence="1" type="ORF">N495_01820</name>
</gene>
<organism evidence="1 2">
    <name type="scientific">Clostridium botulinum B2 450</name>
    <dbReference type="NCBI Taxonomy" id="1379739"/>
    <lineage>
        <taxon>Bacteria</taxon>
        <taxon>Bacillati</taxon>
        <taxon>Bacillota</taxon>
        <taxon>Clostridia</taxon>
        <taxon>Eubacteriales</taxon>
        <taxon>Clostridiaceae</taxon>
        <taxon>Clostridium</taxon>
    </lineage>
</organism>
<reference evidence="1 2" key="1">
    <citation type="submission" date="2014-06" db="EMBL/GenBank/DDBJ databases">
        <title>Genome characterization of distinct group I Clostridium botulinum lineages.</title>
        <authorList>
            <person name="Giordani F."/>
            <person name="Anselmo A."/>
            <person name="Fillo S."/>
            <person name="Palozzi A.M."/>
            <person name="Fortunato A."/>
            <person name="Gentile B."/>
            <person name="Ciammaruconi A."/>
            <person name="Anniballi F."/>
            <person name="De Medici D."/>
            <person name="Lista F."/>
        </authorList>
    </citation>
    <scope>NUCLEOTIDE SEQUENCE [LARGE SCALE GENOMIC DNA]</scope>
    <source>
        <strain evidence="1 2">B2 450</strain>
    </source>
</reference>
<accession>A0A0D1BZ22</accession>
<name>A0A0D1BZ22_CLOBO</name>
<proteinExistence type="predicted"/>
<evidence type="ECO:0000313" key="1">
    <source>
        <dbReference type="EMBL" id="KIS25342.1"/>
    </source>
</evidence>
<protein>
    <recommendedName>
        <fullName evidence="3">Lipoprotein</fullName>
    </recommendedName>
</protein>
<dbReference type="EMBL" id="JXSU01000006">
    <property type="protein sequence ID" value="KIS25342.1"/>
    <property type="molecule type" value="Genomic_DNA"/>
</dbReference>
<dbReference type="HOGENOM" id="CLU_041109_0_0_9"/>
<comment type="caution">
    <text evidence="1">The sequence shown here is derived from an EMBL/GenBank/DDBJ whole genome shotgun (WGS) entry which is preliminary data.</text>
</comment>
<dbReference type="PROSITE" id="PS51257">
    <property type="entry name" value="PROKAR_LIPOPROTEIN"/>
    <property type="match status" value="1"/>
</dbReference>
<evidence type="ECO:0008006" key="3">
    <source>
        <dbReference type="Google" id="ProtNLM"/>
    </source>
</evidence>
<dbReference type="OrthoDB" id="2677224at2"/>
<sequence length="497" mass="58062">MRKSKILLIFMIFIYSLTITACVNLGNNKNNIVAPNNNSCPIQGTWKIDFSNLDKDSKLRLKLKDKDVIINSQYIILGNEVCKLPEFKVKTVKTEEYFLYKLKLKPNRLNINKKEIEVISTSWDNNPFYDFIKIDEKKLLVCVDNQLLILTKKSNNSYIEPKYNIKEKNSSQDIVMPKRYTLLRTGILIGLKSSKEDYVDEYKNEKKYRTIFISSRNRNLKNVIETENLFVPRKNGFCEIGVNRINNLNNIQDTIFVNPLYNNYPIKNNFILEQDIKNRNIYRDILFVSNDYISIEYNNIHKNQPTELYKVKMLPIDNINAMAGVNIGDIIEKDSEKILASSLESCIKSKDKDILNKVEKSCRNDSFFLSRRNGHWILKGRLNGIVNKEEYIDFNINTEIPKKILNYDDLHLSWNSIKSKVPNALDAYTSPNKDLAIITTEKELYVYTMEDGKLSNKPVYQMELDKETVVMAEWATADYVKKWTDTILKNKNTHIIK</sequence>
<dbReference type="PATRIC" id="fig|1379739.3.peg.670"/>